<feature type="non-terminal residue" evidence="1">
    <location>
        <position position="1"/>
    </location>
</feature>
<dbReference type="AlphaFoldDB" id="A0A820PMS6"/>
<sequence>LASATVDPATKLMELFNGKIGPFNNGQLNDFIAPYQQFLTQQIQSHLSSASSLSTTPTGVHSYHLD</sequence>
<feature type="non-terminal residue" evidence="1">
    <location>
        <position position="66"/>
    </location>
</feature>
<organism evidence="1 2">
    <name type="scientific">Adineta steineri</name>
    <dbReference type="NCBI Taxonomy" id="433720"/>
    <lineage>
        <taxon>Eukaryota</taxon>
        <taxon>Metazoa</taxon>
        <taxon>Spiralia</taxon>
        <taxon>Gnathifera</taxon>
        <taxon>Rotifera</taxon>
        <taxon>Eurotatoria</taxon>
        <taxon>Bdelloidea</taxon>
        <taxon>Adinetida</taxon>
        <taxon>Adinetidae</taxon>
        <taxon>Adineta</taxon>
    </lineage>
</organism>
<protein>
    <submittedName>
        <fullName evidence="1">Uncharacterized protein</fullName>
    </submittedName>
</protein>
<accession>A0A820PMS6</accession>
<reference evidence="1" key="1">
    <citation type="submission" date="2021-02" db="EMBL/GenBank/DDBJ databases">
        <authorList>
            <person name="Nowell W R."/>
        </authorList>
    </citation>
    <scope>NUCLEOTIDE SEQUENCE</scope>
</reference>
<dbReference type="EMBL" id="CAJOAY010028670">
    <property type="protein sequence ID" value="CAF4407488.1"/>
    <property type="molecule type" value="Genomic_DNA"/>
</dbReference>
<name>A0A820PMS6_9BILA</name>
<gene>
    <name evidence="1" type="ORF">OKA104_LOCUS51749</name>
</gene>
<proteinExistence type="predicted"/>
<evidence type="ECO:0000313" key="1">
    <source>
        <dbReference type="EMBL" id="CAF4407488.1"/>
    </source>
</evidence>
<evidence type="ECO:0000313" key="2">
    <source>
        <dbReference type="Proteomes" id="UP000663881"/>
    </source>
</evidence>
<comment type="caution">
    <text evidence="1">The sequence shown here is derived from an EMBL/GenBank/DDBJ whole genome shotgun (WGS) entry which is preliminary data.</text>
</comment>
<dbReference type="Proteomes" id="UP000663881">
    <property type="component" value="Unassembled WGS sequence"/>
</dbReference>